<comment type="caution">
    <text evidence="5">The sequence shown here is derived from an EMBL/GenBank/DDBJ whole genome shotgun (WGS) entry which is preliminary data.</text>
</comment>
<dbReference type="InterPro" id="IPR040442">
    <property type="entry name" value="Pyrv_kinase-like_dom_sf"/>
</dbReference>
<comment type="cofactor">
    <cofactor evidence="1">
        <name>Mg(2+)</name>
        <dbReference type="ChEBI" id="CHEBI:18420"/>
    </cofactor>
</comment>
<keyword evidence="2" id="KW-0479">Metal-binding</keyword>
<evidence type="ECO:0000259" key="4">
    <source>
        <dbReference type="Pfam" id="PF03328"/>
    </source>
</evidence>
<dbReference type="RefSeq" id="WP_034834870.1">
    <property type="nucleotide sequence ID" value="NZ_JANX01000087.1"/>
</dbReference>
<dbReference type="Pfam" id="PF03328">
    <property type="entry name" value="HpcH_HpaI"/>
    <property type="match status" value="1"/>
</dbReference>
<name>A0A0A0DC07_9PROT</name>
<dbReference type="SUPFAM" id="SSF51621">
    <property type="entry name" value="Phosphoenolpyruvate/pyruvate domain"/>
    <property type="match status" value="1"/>
</dbReference>
<keyword evidence="3" id="KW-0460">Magnesium</keyword>
<dbReference type="GO" id="GO:0006107">
    <property type="term" value="P:oxaloacetate metabolic process"/>
    <property type="evidence" value="ECO:0007669"/>
    <property type="project" value="TreeGrafter"/>
</dbReference>
<dbReference type="EMBL" id="JANX01000087">
    <property type="protein sequence ID" value="KGM34522.1"/>
    <property type="molecule type" value="Genomic_DNA"/>
</dbReference>
<evidence type="ECO:0000256" key="1">
    <source>
        <dbReference type="ARBA" id="ARBA00001946"/>
    </source>
</evidence>
<proteinExistence type="predicted"/>
<dbReference type="GO" id="GO:0000287">
    <property type="term" value="F:magnesium ion binding"/>
    <property type="evidence" value="ECO:0007669"/>
    <property type="project" value="TreeGrafter"/>
</dbReference>
<evidence type="ECO:0000256" key="2">
    <source>
        <dbReference type="ARBA" id="ARBA00022723"/>
    </source>
</evidence>
<dbReference type="PANTHER" id="PTHR32308">
    <property type="entry name" value="LYASE BETA SUBUNIT, PUTATIVE (AFU_ORTHOLOGUE AFUA_4G13030)-RELATED"/>
    <property type="match status" value="1"/>
</dbReference>
<dbReference type="InterPro" id="IPR015813">
    <property type="entry name" value="Pyrv/PenolPyrv_kinase-like_dom"/>
</dbReference>
<accession>A0A0A0DC07</accession>
<sequence length="111" mass="11710">MIRSLLYVPASEPRFIEKAHTRGADAVILDLEDAVAPSRKAAARDALAESVAQAGQSGAMVHVRINAEPELRFLDAEAACRAGAAGLMVAKTTSAAELTELAGRVEPIERE</sequence>
<dbReference type="InterPro" id="IPR005000">
    <property type="entry name" value="Aldolase/citrate-lyase_domain"/>
</dbReference>
<feature type="non-terminal residue" evidence="5">
    <location>
        <position position="111"/>
    </location>
</feature>
<dbReference type="Proteomes" id="UP000029995">
    <property type="component" value="Unassembled WGS sequence"/>
</dbReference>
<evidence type="ECO:0000313" key="6">
    <source>
        <dbReference type="Proteomes" id="UP000029995"/>
    </source>
</evidence>
<reference evidence="5 6" key="1">
    <citation type="submission" date="2014-01" db="EMBL/GenBank/DDBJ databases">
        <title>Genome sequence determination for a cystic fibrosis isolate, Inquilinus limosus.</title>
        <authorList>
            <person name="Pino M."/>
            <person name="Di Conza J."/>
            <person name="Gutkind G."/>
        </authorList>
    </citation>
    <scope>NUCLEOTIDE SEQUENCE [LARGE SCALE GENOMIC DNA]</scope>
    <source>
        <strain evidence="5 6">MP06</strain>
    </source>
</reference>
<evidence type="ECO:0000313" key="5">
    <source>
        <dbReference type="EMBL" id="KGM34522.1"/>
    </source>
</evidence>
<dbReference type="Gene3D" id="3.20.20.60">
    <property type="entry name" value="Phosphoenolpyruvate-binding domains"/>
    <property type="match status" value="1"/>
</dbReference>
<dbReference type="PANTHER" id="PTHR32308:SF10">
    <property type="entry name" value="CITRATE LYASE SUBUNIT BETA"/>
    <property type="match status" value="1"/>
</dbReference>
<gene>
    <name evidence="5" type="ORF">P409_09775</name>
</gene>
<dbReference type="GO" id="GO:0016829">
    <property type="term" value="F:lyase activity"/>
    <property type="evidence" value="ECO:0007669"/>
    <property type="project" value="UniProtKB-KW"/>
</dbReference>
<dbReference type="AlphaFoldDB" id="A0A0A0DC07"/>
<evidence type="ECO:0000256" key="3">
    <source>
        <dbReference type="ARBA" id="ARBA00022842"/>
    </source>
</evidence>
<organism evidence="5 6">
    <name type="scientific">Inquilinus limosus MP06</name>
    <dbReference type="NCBI Taxonomy" id="1398085"/>
    <lineage>
        <taxon>Bacteria</taxon>
        <taxon>Pseudomonadati</taxon>
        <taxon>Pseudomonadota</taxon>
        <taxon>Alphaproteobacteria</taxon>
        <taxon>Rhodospirillales</taxon>
        <taxon>Rhodospirillaceae</taxon>
        <taxon>Inquilinus</taxon>
    </lineage>
</organism>
<feature type="domain" description="HpcH/HpaI aldolase/citrate lyase" evidence="4">
    <location>
        <begin position="3"/>
        <end position="109"/>
    </location>
</feature>
<protein>
    <submittedName>
        <fullName evidence="5">Citrate lyase</fullName>
    </submittedName>
</protein>
<keyword evidence="5" id="KW-0456">Lyase</keyword>